<keyword evidence="1 2" id="KW-0732">Signal</keyword>
<evidence type="ECO:0000313" key="5">
    <source>
        <dbReference type="Proteomes" id="UP000241074"/>
    </source>
</evidence>
<organism evidence="4 5">
    <name type="scientific">Ahniella affigens</name>
    <dbReference type="NCBI Taxonomy" id="2021234"/>
    <lineage>
        <taxon>Bacteria</taxon>
        <taxon>Pseudomonadati</taxon>
        <taxon>Pseudomonadota</taxon>
        <taxon>Gammaproteobacteria</taxon>
        <taxon>Lysobacterales</taxon>
        <taxon>Rhodanobacteraceae</taxon>
        <taxon>Ahniella</taxon>
    </lineage>
</organism>
<dbReference type="Proteomes" id="UP000241074">
    <property type="component" value="Chromosome"/>
</dbReference>
<name>A0A2P1PMX5_9GAMM</name>
<dbReference type="InterPro" id="IPR036280">
    <property type="entry name" value="Multihaem_cyt_sf"/>
</dbReference>
<reference evidence="4 5" key="1">
    <citation type="submission" date="2018-03" db="EMBL/GenBank/DDBJ databases">
        <title>Ahniella affigens gen. nov., sp. nov., a gammaproteobacterium isolated from sandy soil near a stream.</title>
        <authorList>
            <person name="Ko Y."/>
            <person name="Kim J.-H."/>
        </authorList>
    </citation>
    <scope>NUCLEOTIDE SEQUENCE [LARGE SCALE GENOMIC DNA]</scope>
    <source>
        <strain evidence="4 5">D13</strain>
    </source>
</reference>
<feature type="domain" description="Cytochrome c-552/4" evidence="3">
    <location>
        <begin position="67"/>
        <end position="148"/>
    </location>
</feature>
<reference evidence="4 5" key="2">
    <citation type="submission" date="2018-03" db="EMBL/GenBank/DDBJ databases">
        <authorList>
            <person name="Keele B.F."/>
        </authorList>
    </citation>
    <scope>NUCLEOTIDE SEQUENCE [LARGE SCALE GENOMIC DNA]</scope>
    <source>
        <strain evidence="4 5">D13</strain>
    </source>
</reference>
<dbReference type="SUPFAM" id="SSF48695">
    <property type="entry name" value="Multiheme cytochromes"/>
    <property type="match status" value="1"/>
</dbReference>
<protein>
    <submittedName>
        <fullName evidence="4">Cytochrome C</fullName>
    </submittedName>
</protein>
<evidence type="ECO:0000256" key="1">
    <source>
        <dbReference type="ARBA" id="ARBA00022729"/>
    </source>
</evidence>
<dbReference type="EMBL" id="CP027860">
    <property type="protein sequence ID" value="AVP96177.1"/>
    <property type="molecule type" value="Genomic_DNA"/>
</dbReference>
<feature type="chain" id="PRO_5015193201" evidence="2">
    <location>
        <begin position="32"/>
        <end position="601"/>
    </location>
</feature>
<dbReference type="InterPro" id="IPR023155">
    <property type="entry name" value="Cyt_c-552/4"/>
</dbReference>
<dbReference type="KEGG" id="xba:C7S18_02740"/>
<dbReference type="PANTHER" id="PTHR35038:SF8">
    <property type="entry name" value="C-TYPE POLYHEME CYTOCHROME OMCC"/>
    <property type="match status" value="1"/>
</dbReference>
<evidence type="ECO:0000256" key="2">
    <source>
        <dbReference type="SAM" id="SignalP"/>
    </source>
</evidence>
<evidence type="ECO:0000313" key="4">
    <source>
        <dbReference type="EMBL" id="AVP96177.1"/>
    </source>
</evidence>
<dbReference type="Pfam" id="PF13435">
    <property type="entry name" value="Cytochrome_C554"/>
    <property type="match status" value="1"/>
</dbReference>
<sequence>MATTSGRRSTMRVFLPAFLLGIGLASASARAEDAATAATPTSGVAPLGAADPHAAAFAKTDFPSANECASCHPRVFWEWATSNHAYASISPMFHKFEQAINNFASGTIGTFCVRCHQQIGTQKGEPREQALWERSPIAREGITCVTCHRVKTQFGKVNGERTVTPGPLSDPMYNAGRGKEYSNVLANAEAFGIDLSGTNPDQTPIHGPVIEFEQISQSQFCVSCHQVAVHPGIKLEVVWEQYRAAPAAKKDIPCQDCHMGAVPGEAKGYEQWPIAVVNGQIVGDPKQKHSNHLFFGPGYPIAHPGLFPFNPRALRWSIQDWLKFDYRSNWGDPDWEAELAKSGRTVDFPAPWQNAQDRIDAAYVISLNLRLLEDKRQSRVEVMENAMRIDGPFFDSPLKTNQELDLHYMVRNVDEGHNLPSGSLGAQPELWFNVVLINPNGERVWESGYVDSAGDVADIHSNDVHDGKIVFDKQLFNLQTKFLTTNLKGTDREMYLPINFDGDQLPHIRPPGVPTTVLNHPPTIRMEGRSLPPLAERAARYRIPAEALKVPGEYRLQSRMRSRAEPIYFMKFVGATTDMEQSINEWMVDLHPASATFTVQP</sequence>
<dbReference type="GO" id="GO:0016491">
    <property type="term" value="F:oxidoreductase activity"/>
    <property type="evidence" value="ECO:0007669"/>
    <property type="project" value="TreeGrafter"/>
</dbReference>
<keyword evidence="5" id="KW-1185">Reference proteome</keyword>
<dbReference type="Gene3D" id="1.10.1130.10">
    <property type="entry name" value="Flavocytochrome C3, Chain A"/>
    <property type="match status" value="1"/>
</dbReference>
<proteinExistence type="predicted"/>
<dbReference type="OrthoDB" id="9814800at2"/>
<dbReference type="InterPro" id="IPR051829">
    <property type="entry name" value="Multiheme_Cytochr_ET"/>
</dbReference>
<feature type="signal peptide" evidence="2">
    <location>
        <begin position="1"/>
        <end position="31"/>
    </location>
</feature>
<gene>
    <name evidence="4" type="ORF">C7S18_02740</name>
</gene>
<evidence type="ECO:0000259" key="3">
    <source>
        <dbReference type="Pfam" id="PF13435"/>
    </source>
</evidence>
<accession>A0A2P1PMX5</accession>
<dbReference type="PANTHER" id="PTHR35038">
    <property type="entry name" value="DISSIMILATORY SULFITE REDUCTASE SIRA"/>
    <property type="match status" value="1"/>
</dbReference>
<dbReference type="AlphaFoldDB" id="A0A2P1PMX5"/>